<dbReference type="PROSITE" id="PS00138">
    <property type="entry name" value="SUBTILASE_SER"/>
    <property type="match status" value="1"/>
</dbReference>
<dbReference type="Pfam" id="PF09286">
    <property type="entry name" value="Pro-kuma_activ"/>
    <property type="match status" value="1"/>
</dbReference>
<evidence type="ECO:0000256" key="7">
    <source>
        <dbReference type="ARBA" id="ARBA00023145"/>
    </source>
</evidence>
<proteinExistence type="predicted"/>
<dbReference type="SUPFAM" id="SSF52743">
    <property type="entry name" value="Subtilisin-like"/>
    <property type="match status" value="1"/>
</dbReference>
<keyword evidence="8" id="KW-1133">Transmembrane helix</keyword>
<evidence type="ECO:0000256" key="8">
    <source>
        <dbReference type="SAM" id="Phobius"/>
    </source>
</evidence>
<dbReference type="InterPro" id="IPR050819">
    <property type="entry name" value="Tripeptidyl-peptidase_I"/>
</dbReference>
<dbReference type="GO" id="GO:0046872">
    <property type="term" value="F:metal ion binding"/>
    <property type="evidence" value="ECO:0007669"/>
    <property type="project" value="UniProtKB-KW"/>
</dbReference>
<reference evidence="10" key="1">
    <citation type="submission" date="2023-03" db="EMBL/GenBank/DDBJ databases">
        <title>Edaphobacter sp.</title>
        <authorList>
            <person name="Huber K.J."/>
            <person name="Papendorf J."/>
            <person name="Pilke C."/>
            <person name="Bunk B."/>
            <person name="Sproeer C."/>
            <person name="Pester M."/>
        </authorList>
    </citation>
    <scope>NUCLEOTIDE SEQUENCE</scope>
    <source>
        <strain evidence="10">DSM 110680</strain>
    </source>
</reference>
<gene>
    <name evidence="10" type="ORF">P8935_00210</name>
</gene>
<keyword evidence="8" id="KW-0472">Membrane</keyword>
<keyword evidence="5" id="KW-0720">Serine protease</keyword>
<dbReference type="PANTHER" id="PTHR14218">
    <property type="entry name" value="PROTEASE S8 TRIPEPTIDYL PEPTIDASE I CLN2"/>
    <property type="match status" value="1"/>
</dbReference>
<dbReference type="PROSITE" id="PS51695">
    <property type="entry name" value="SEDOLISIN"/>
    <property type="match status" value="1"/>
</dbReference>
<evidence type="ECO:0000256" key="3">
    <source>
        <dbReference type="ARBA" id="ARBA00022723"/>
    </source>
</evidence>
<evidence type="ECO:0000256" key="2">
    <source>
        <dbReference type="ARBA" id="ARBA00022670"/>
    </source>
</evidence>
<dbReference type="RefSeq" id="WP_348262996.1">
    <property type="nucleotide sequence ID" value="NZ_CP121196.1"/>
</dbReference>
<evidence type="ECO:0000259" key="9">
    <source>
        <dbReference type="PROSITE" id="PS51695"/>
    </source>
</evidence>
<dbReference type="GO" id="GO:0004252">
    <property type="term" value="F:serine-type endopeptidase activity"/>
    <property type="evidence" value="ECO:0007669"/>
    <property type="project" value="InterPro"/>
</dbReference>
<evidence type="ECO:0000313" key="10">
    <source>
        <dbReference type="EMBL" id="XBH17771.1"/>
    </source>
</evidence>
<keyword evidence="7" id="KW-0865">Zymogen</keyword>
<evidence type="ECO:0000256" key="5">
    <source>
        <dbReference type="ARBA" id="ARBA00022825"/>
    </source>
</evidence>
<dbReference type="InterPro" id="IPR013783">
    <property type="entry name" value="Ig-like_fold"/>
</dbReference>
<keyword evidence="4" id="KW-0378">Hydrolase</keyword>
<keyword evidence="3" id="KW-0479">Metal-binding</keyword>
<dbReference type="EMBL" id="CP121196">
    <property type="protein sequence ID" value="XBH17771.1"/>
    <property type="molecule type" value="Genomic_DNA"/>
</dbReference>
<keyword evidence="2" id="KW-0645">Protease</keyword>
<accession>A0AAU7DK70</accession>
<dbReference type="SMART" id="SM00944">
    <property type="entry name" value="Pro-kuma_activ"/>
    <property type="match status" value="1"/>
</dbReference>
<dbReference type="CDD" id="cd04056">
    <property type="entry name" value="Peptidases_S53"/>
    <property type="match status" value="1"/>
</dbReference>
<dbReference type="InterPro" id="IPR036852">
    <property type="entry name" value="Peptidase_S8/S53_dom_sf"/>
</dbReference>
<dbReference type="Gene3D" id="2.60.40.10">
    <property type="entry name" value="Immunoglobulins"/>
    <property type="match status" value="3"/>
</dbReference>
<dbReference type="PANTHER" id="PTHR14218:SF15">
    <property type="entry name" value="TRIPEPTIDYL-PEPTIDASE 1"/>
    <property type="match status" value="1"/>
</dbReference>
<dbReference type="InterPro" id="IPR023828">
    <property type="entry name" value="Peptidase_S8_Ser-AS"/>
</dbReference>
<feature type="domain" description="Peptidase S53" evidence="9">
    <location>
        <begin position="260"/>
        <end position="726"/>
    </location>
</feature>
<keyword evidence="8" id="KW-0812">Transmembrane</keyword>
<evidence type="ECO:0000256" key="4">
    <source>
        <dbReference type="ARBA" id="ARBA00022801"/>
    </source>
</evidence>
<organism evidence="10">
    <name type="scientific">Telmatobacter sp. DSM 110680</name>
    <dbReference type="NCBI Taxonomy" id="3036704"/>
    <lineage>
        <taxon>Bacteria</taxon>
        <taxon>Pseudomonadati</taxon>
        <taxon>Acidobacteriota</taxon>
        <taxon>Terriglobia</taxon>
        <taxon>Terriglobales</taxon>
        <taxon>Acidobacteriaceae</taxon>
        <taxon>Telmatobacter</taxon>
    </lineage>
</organism>
<feature type="transmembrane region" description="Helical" evidence="8">
    <location>
        <begin position="1164"/>
        <end position="1180"/>
    </location>
</feature>
<comment type="cofactor">
    <cofactor evidence="1">
        <name>Ca(2+)</name>
        <dbReference type="ChEBI" id="CHEBI:29108"/>
    </cofactor>
</comment>
<dbReference type="GO" id="GO:0008240">
    <property type="term" value="F:tripeptidyl-peptidase activity"/>
    <property type="evidence" value="ECO:0007669"/>
    <property type="project" value="TreeGrafter"/>
</dbReference>
<sequence length="1247" mass="127738">MRLPGFFFTSVASVTHFKSNRSSNRPCGFLLAILLSVTLSGNAAGQAQGAQPKNVAGRDLIARPIEDGQRTVLRGNRHPLARAEFDRGMAPAGLPMTRMLLVLKRSDEQESTLKTLLADQQAKGSAHYHQWLTPEEFGRQFGPTDNDIEKVTAWLNAHGFQVAGVSKGRTAIEFSGTAGQVQEAFRTAIHSYVVKGEQRWANAEDPSIPTEMTPVVKGVLTLHNFPRHSNAVIHGQPVKPMNGAASPYFTFTSGQQTFYGLGPTDFATIYDVLPLWKAGIDGSGQTIAIVGETNINLNDVNSFRSLFGLPANPPKIILNGSDPGIVGDEPEALLDVSWSGAVAKNATIDLVVSASTETSLGVDLSALYIVDNDIAPVMSESYGECEATLGNAGNAFYNSLWQQAAAEGITVMVSAGDSGSAVCDDFNSSSFASQGLAVSGFASTPYNVAVGGTDFDQSAANAATYWNATNDPTTASSAKSYIPETTWNQSCAAQGLDGCGPGATNLNIVAGSGGPSNCASADSNSKCIGGYAKPSWQTGNGVPQDGVRDLPDVSLFASAGSNGSFYIICEADFTPFGPIPGFNIPCNLTNLSFVGLGGTSGSSPAFAGMMALVNQKMAMQGLSARQGNANYVLYSLAAQGGASCDSSKGTAGGSACIFHDVTKGNNAVPCAMNTPNCGQTNLGGFGVLVDPNNSANPAWTTTAGYDLATGLGTIDAFNLVNAWGSVAMTQTTTTLTNVSPASLTHGQAVNVSATVAAKSGSGIPTGRVTVIASPAGQNLSIDDFAIVNGVASGTTSLLPGGTYNVVAHYGGDGNFAASDSAPLQVTVTKENSQTKTSLAWYDFTNGVFTSTTTVPYGSIVFLRGDVTGTAGTSCAPNPKETEAACPTGSMNFTSGGKPVDAGTYALNSLGYAEDQRIALDLNAVGSYSLQAQYGGDASYNASQASLNAVVTQAPTYIYYLEIQGLSPTINANGETYVAYSGQKFDAIAVAYSQSILGAPTGTISILENGNAASGTLTSYQLNGSYTGGFAGVGLAYLEGDLTTSIDTPGSYNFTATYAGDGNYLGSQSPFPVNVTIVDTTFNISGTIANVNVKAGSTATTTVSFAGVDNFAGQIQVTCKLPTAMAEATCTATQAALGNTTTATSTVTITTTAAHKLAANHAQRVGGMAVALAGGILLFAFGGRRRGILLPLVLVMCAGTFVGCGGSGSSSGGGGSTDLGTVAGSYTVSVSATSMNITRTGTFTVTVQ</sequence>
<dbReference type="AlphaFoldDB" id="A0AAU7DK70"/>
<evidence type="ECO:0000256" key="6">
    <source>
        <dbReference type="ARBA" id="ARBA00022837"/>
    </source>
</evidence>
<dbReference type="InterPro" id="IPR015366">
    <property type="entry name" value="S53_propep"/>
</dbReference>
<name>A0AAU7DK70_9BACT</name>
<feature type="transmembrane region" description="Helical" evidence="8">
    <location>
        <begin position="1187"/>
        <end position="1207"/>
    </location>
</feature>
<dbReference type="Pfam" id="PF16640">
    <property type="entry name" value="Big_3_5"/>
    <property type="match status" value="1"/>
</dbReference>
<dbReference type="Gene3D" id="3.40.50.200">
    <property type="entry name" value="Peptidase S8/S53 domain"/>
    <property type="match status" value="1"/>
</dbReference>
<dbReference type="CDD" id="cd11377">
    <property type="entry name" value="Pro-peptidase_S53"/>
    <property type="match status" value="1"/>
</dbReference>
<evidence type="ECO:0000256" key="1">
    <source>
        <dbReference type="ARBA" id="ARBA00001913"/>
    </source>
</evidence>
<dbReference type="SUPFAM" id="SSF54897">
    <property type="entry name" value="Protease propeptides/inhibitors"/>
    <property type="match status" value="1"/>
</dbReference>
<dbReference type="InterPro" id="IPR032109">
    <property type="entry name" value="Big_3_5"/>
</dbReference>
<dbReference type="InterPro" id="IPR030400">
    <property type="entry name" value="Sedolisin_dom"/>
</dbReference>
<keyword evidence="6" id="KW-0106">Calcium</keyword>
<protein>
    <submittedName>
        <fullName evidence="10">Ig-like domain repeat protein</fullName>
    </submittedName>
</protein>
<dbReference type="GO" id="GO:0006508">
    <property type="term" value="P:proteolysis"/>
    <property type="evidence" value="ECO:0007669"/>
    <property type="project" value="UniProtKB-KW"/>
</dbReference>